<dbReference type="Gene3D" id="3.30.300.30">
    <property type="match status" value="1"/>
</dbReference>
<dbReference type="InterPro" id="IPR045851">
    <property type="entry name" value="AMP-bd_C_sf"/>
</dbReference>
<dbReference type="PANTHER" id="PTHR43201">
    <property type="entry name" value="ACYL-COA SYNTHETASE"/>
    <property type="match status" value="1"/>
</dbReference>
<dbReference type="PANTHER" id="PTHR43201:SF5">
    <property type="entry name" value="MEDIUM-CHAIN ACYL-COA LIGASE ACSF2, MITOCHONDRIAL"/>
    <property type="match status" value="1"/>
</dbReference>
<dbReference type="GO" id="GO:0031956">
    <property type="term" value="F:medium-chain fatty acid-CoA ligase activity"/>
    <property type="evidence" value="ECO:0007669"/>
    <property type="project" value="TreeGrafter"/>
</dbReference>
<dbReference type="Gene3D" id="3.40.50.12780">
    <property type="entry name" value="N-terminal domain of ligase-like"/>
    <property type="match status" value="1"/>
</dbReference>
<protein>
    <submittedName>
        <fullName evidence="4">AMP-dependent synthetase</fullName>
    </submittedName>
</protein>
<keyword evidence="2" id="KW-0436">Ligase</keyword>
<feature type="domain" description="AMP-dependent synthetase/ligase" evidence="3">
    <location>
        <begin position="141"/>
        <end position="314"/>
    </location>
</feature>
<comment type="similarity">
    <text evidence="1">Belongs to the ATP-dependent AMP-binding enzyme family.</text>
</comment>
<dbReference type="InterPro" id="IPR000873">
    <property type="entry name" value="AMP-dep_synth/lig_dom"/>
</dbReference>
<dbReference type="GO" id="GO:0006631">
    <property type="term" value="P:fatty acid metabolic process"/>
    <property type="evidence" value="ECO:0007669"/>
    <property type="project" value="TreeGrafter"/>
</dbReference>
<evidence type="ECO:0000259" key="3">
    <source>
        <dbReference type="Pfam" id="PF00501"/>
    </source>
</evidence>
<dbReference type="PROSITE" id="PS00455">
    <property type="entry name" value="AMP_BINDING"/>
    <property type="match status" value="1"/>
</dbReference>
<name>A0A2A4T625_9DELT</name>
<dbReference type="Pfam" id="PF00501">
    <property type="entry name" value="AMP-binding"/>
    <property type="match status" value="1"/>
</dbReference>
<dbReference type="InterPro" id="IPR042099">
    <property type="entry name" value="ANL_N_sf"/>
</dbReference>
<organism evidence="4 5">
    <name type="scientific">SAR324 cluster bacterium</name>
    <dbReference type="NCBI Taxonomy" id="2024889"/>
    <lineage>
        <taxon>Bacteria</taxon>
        <taxon>Deltaproteobacteria</taxon>
        <taxon>SAR324 cluster</taxon>
    </lineage>
</organism>
<evidence type="ECO:0000256" key="2">
    <source>
        <dbReference type="ARBA" id="ARBA00022598"/>
    </source>
</evidence>
<dbReference type="AlphaFoldDB" id="A0A2A4T625"/>
<dbReference type="CDD" id="cd04433">
    <property type="entry name" value="AFD_class_I"/>
    <property type="match status" value="1"/>
</dbReference>
<comment type="caution">
    <text evidence="4">The sequence shown here is derived from an EMBL/GenBank/DDBJ whole genome shotgun (WGS) entry which is preliminary data.</text>
</comment>
<evidence type="ECO:0000256" key="1">
    <source>
        <dbReference type="ARBA" id="ARBA00006432"/>
    </source>
</evidence>
<dbReference type="Proteomes" id="UP000218113">
    <property type="component" value="Unassembled WGS sequence"/>
</dbReference>
<sequence length="474" mass="52918">MIFIRAFDNTDEGKRNILTDGLLTCTYQEIPAIFSTIKRVFKQSHIAETDCLVLECENSLPCVLVLLYLLENGYSFLLVAKTNTQSNSLSQVVSPPKFCRYTVTINMESTDSLNPESFLQFSKNERWDGEIKASRCRKKLYMKTSGSTGAPKMAEHSHSALFGNISNCIKRLEINKDARIAIPVPVFHMFGLGAAFLPGVAVGASIDLQKGANILRYLQRERVFNPNIVFMTPIFAETFIKARRSSRQYHFTVTAGDRIRETSFLKYEALFGKIVQLYGSTELGAITASSPKDPKQRRAQTAGKPMEGVRMHLEEGKISKLWCNHPFGFEGYIDEAGERVSTTPQENDGWFCTKDLGCIHPDHRVEVLGRQDHAVNRDGLLVFFSDVEKAIEAIEGIDSIVIISNGEAKRGKRLIACCIIAKTSELTVDAIRNACLELLPKRAVPDEICILDSMPLLPNGKVDRVSLSKENLPI</sequence>
<dbReference type="SUPFAM" id="SSF56801">
    <property type="entry name" value="Acetyl-CoA synthetase-like"/>
    <property type="match status" value="1"/>
</dbReference>
<reference evidence="5" key="1">
    <citation type="submission" date="2017-08" db="EMBL/GenBank/DDBJ databases">
        <title>A dynamic microbial community with high functional redundancy inhabits the cold, oxic subseafloor aquifer.</title>
        <authorList>
            <person name="Tully B.J."/>
            <person name="Wheat C.G."/>
            <person name="Glazer B.T."/>
            <person name="Huber J.A."/>
        </authorList>
    </citation>
    <scope>NUCLEOTIDE SEQUENCE [LARGE SCALE GENOMIC DNA]</scope>
</reference>
<proteinExistence type="inferred from homology"/>
<gene>
    <name evidence="4" type="ORF">COB67_06015</name>
</gene>
<evidence type="ECO:0000313" key="5">
    <source>
        <dbReference type="Proteomes" id="UP000218113"/>
    </source>
</evidence>
<accession>A0A2A4T625</accession>
<dbReference type="InterPro" id="IPR020845">
    <property type="entry name" value="AMP-binding_CS"/>
</dbReference>
<dbReference type="EMBL" id="NVSR01000030">
    <property type="protein sequence ID" value="PCI28595.1"/>
    <property type="molecule type" value="Genomic_DNA"/>
</dbReference>
<evidence type="ECO:0000313" key="4">
    <source>
        <dbReference type="EMBL" id="PCI28595.1"/>
    </source>
</evidence>